<dbReference type="AlphaFoldDB" id="A0A0R2ADK1"/>
<dbReference type="InterPro" id="IPR005543">
    <property type="entry name" value="PASTA_dom"/>
</dbReference>
<dbReference type="GO" id="GO:0008658">
    <property type="term" value="F:penicillin binding"/>
    <property type="evidence" value="ECO:0007669"/>
    <property type="project" value="InterPro"/>
</dbReference>
<dbReference type="CDD" id="cd06576">
    <property type="entry name" value="PASTA_Pbp2x-like_1"/>
    <property type="match status" value="1"/>
</dbReference>
<dbReference type="SUPFAM" id="SSF56601">
    <property type="entry name" value="beta-lactamase/transpeptidase-like"/>
    <property type="match status" value="1"/>
</dbReference>
<keyword evidence="9 15" id="KW-1133">Transmembrane helix</keyword>
<dbReference type="Gene3D" id="2.20.70.70">
    <property type="match status" value="1"/>
</dbReference>
<sequence>MNMKNKRTLNKQKMQLKRKRLGIGLFFTVFLIFVIFIGRFFYVGVFHKVAGIDLNKKVAQLYANKTQIKAKRGSIYDTNGNTIAEDTTTYSVYVVLSKSAVYYGKRAYLADKDKEKAARVLSKNLPISYEKVYQILNPDNPDLYQVELGTAGKGISLETKKAIEAANITGINFTPTVARLYPNGNFASYFIGLTATMNNEISGTMGIEKVYNDFLKGTNGTRSYMKDNSGTEIPGTKSKYKKAKNGADVYTTLDSQLQVYMENLLTAAQKKYQPQSMTAVLMNAKTGAILAASQRPTFNAQTKSNIPVWRNELLAETYEPGSTMKIFTTAAAINSGHYNGNAYYNSGALTIDGSKIYDWNRAGWGSITYDQAFIRSSNVGMALLEQQMGKKLWLNYIQKFGFLKETNAGLGPESKGSISYNYPIEQANTAYGQGIDVTVFQMMQGFSAIANNGKELRPYMIKKIVSADGNKVLKQEGKKVIGQPIKATTAKQVRNLMTQVVTDEHGTGTAFKSDQYEVGVKTGTAQIASPSGGGYLTGDTNYIFSVVGMAPIDNPKYILYITVKQPKTFAGKTSGEMLAEVFNPLMERSMKETAASTSKKAVTISNYKNQSSSEVAEKLQAAGLVVTVLGNKKQIQAQSTPANQELFVGSRIILKTGGTMTMPDIKGWSRSDVVKLATILGLKLKIVGAGYVSEQSVVANSNLSGVKELTVKLS</sequence>
<dbReference type="GO" id="GO:0009252">
    <property type="term" value="P:peptidoglycan biosynthetic process"/>
    <property type="evidence" value="ECO:0007669"/>
    <property type="project" value="UniProtKB-KW"/>
</dbReference>
<evidence type="ECO:0000256" key="3">
    <source>
        <dbReference type="ARBA" id="ARBA00022475"/>
    </source>
</evidence>
<dbReference type="SMART" id="SM00740">
    <property type="entry name" value="PASTA"/>
    <property type="match status" value="2"/>
</dbReference>
<dbReference type="CDD" id="cd06575">
    <property type="entry name" value="PASTA_Pbp2x-like_2"/>
    <property type="match status" value="1"/>
</dbReference>
<dbReference type="InterPro" id="IPR050515">
    <property type="entry name" value="Beta-lactam/transpept"/>
</dbReference>
<dbReference type="PROSITE" id="PS51178">
    <property type="entry name" value="PASTA"/>
    <property type="match status" value="2"/>
</dbReference>
<evidence type="ECO:0000256" key="13">
    <source>
        <dbReference type="ARBA" id="ARBA00023316"/>
    </source>
</evidence>
<evidence type="ECO:0000256" key="9">
    <source>
        <dbReference type="ARBA" id="ARBA00022989"/>
    </source>
</evidence>
<dbReference type="Gene3D" id="3.40.710.10">
    <property type="entry name" value="DD-peptidase/beta-lactamase superfamily"/>
    <property type="match status" value="1"/>
</dbReference>
<keyword evidence="5 15" id="KW-0812">Transmembrane</keyword>
<dbReference type="RefSeq" id="WP_056976481.1">
    <property type="nucleotide sequence ID" value="NZ_AYYP01000022.1"/>
</dbReference>
<dbReference type="OrthoDB" id="9804124at2"/>
<dbReference type="EMBL" id="AYYP01000022">
    <property type="protein sequence ID" value="KRM64943.1"/>
    <property type="molecule type" value="Genomic_DNA"/>
</dbReference>
<dbReference type="SUPFAM" id="SSF56519">
    <property type="entry name" value="Penicillin binding protein dimerisation domain"/>
    <property type="match status" value="1"/>
</dbReference>
<feature type="domain" description="PASTA" evidence="16">
    <location>
        <begin position="659"/>
        <end position="714"/>
    </location>
</feature>
<keyword evidence="12" id="KW-0131">Cell cycle</keyword>
<dbReference type="FunFam" id="3.40.710.10:FF:000095">
    <property type="entry name" value="Penicillin-binding protein 2x"/>
    <property type="match status" value="1"/>
</dbReference>
<name>A0A0R2ADK1_9LACO</name>
<evidence type="ECO:0000256" key="8">
    <source>
        <dbReference type="ARBA" id="ARBA00022984"/>
    </source>
</evidence>
<keyword evidence="6" id="KW-0677">Repeat</keyword>
<evidence type="ECO:0000256" key="11">
    <source>
        <dbReference type="ARBA" id="ARBA00023251"/>
    </source>
</evidence>
<keyword evidence="18" id="KW-1185">Reference proteome</keyword>
<keyword evidence="13" id="KW-0961">Cell wall biogenesis/degradation</keyword>
<dbReference type="Pfam" id="PF03793">
    <property type="entry name" value="PASTA"/>
    <property type="match status" value="2"/>
</dbReference>
<dbReference type="Pfam" id="PF00905">
    <property type="entry name" value="Transpeptidase"/>
    <property type="match status" value="1"/>
</dbReference>
<keyword evidence="10 15" id="KW-0472">Membrane</keyword>
<dbReference type="GO" id="GO:0071555">
    <property type="term" value="P:cell wall organization"/>
    <property type="evidence" value="ECO:0007669"/>
    <property type="project" value="UniProtKB-KW"/>
</dbReference>
<feature type="transmembrane region" description="Helical" evidence="15">
    <location>
        <begin position="21"/>
        <end position="42"/>
    </location>
</feature>
<dbReference type="PANTHER" id="PTHR30627">
    <property type="entry name" value="PEPTIDOGLYCAN D,D-TRANSPEPTIDASE"/>
    <property type="match status" value="1"/>
</dbReference>
<keyword evidence="4" id="KW-0132">Cell division</keyword>
<dbReference type="Gene3D" id="3.30.70.2110">
    <property type="match status" value="1"/>
</dbReference>
<evidence type="ECO:0000313" key="17">
    <source>
        <dbReference type="EMBL" id="KRM64943.1"/>
    </source>
</evidence>
<dbReference type="SUPFAM" id="SSF54184">
    <property type="entry name" value="Penicillin-binding protein 2x (pbp-2x), c-terminal domain"/>
    <property type="match status" value="2"/>
</dbReference>
<evidence type="ECO:0000256" key="1">
    <source>
        <dbReference type="ARBA" id="ARBA00004162"/>
    </source>
</evidence>
<evidence type="ECO:0000256" key="5">
    <source>
        <dbReference type="ARBA" id="ARBA00022692"/>
    </source>
</evidence>
<dbReference type="Gene3D" id="3.90.1310.10">
    <property type="entry name" value="Penicillin-binding protein 2a (Domain 2)"/>
    <property type="match status" value="1"/>
</dbReference>
<dbReference type="InterPro" id="IPR001460">
    <property type="entry name" value="PCN-bd_Tpept"/>
</dbReference>
<proteinExistence type="inferred from homology"/>
<evidence type="ECO:0000256" key="4">
    <source>
        <dbReference type="ARBA" id="ARBA00022618"/>
    </source>
</evidence>
<evidence type="ECO:0000256" key="15">
    <source>
        <dbReference type="SAM" id="Phobius"/>
    </source>
</evidence>
<dbReference type="PANTHER" id="PTHR30627:SF26">
    <property type="entry name" value="PENICILLIN-BINDING PROTEIN 2B"/>
    <property type="match status" value="1"/>
</dbReference>
<organism evidence="17 18">
    <name type="scientific">Ligilactobacillus agilis DSM 20509</name>
    <dbReference type="NCBI Taxonomy" id="1423718"/>
    <lineage>
        <taxon>Bacteria</taxon>
        <taxon>Bacillati</taxon>
        <taxon>Bacillota</taxon>
        <taxon>Bacilli</taxon>
        <taxon>Lactobacillales</taxon>
        <taxon>Lactobacillaceae</taxon>
        <taxon>Ligilactobacillus</taxon>
    </lineage>
</organism>
<dbReference type="InterPro" id="IPR036138">
    <property type="entry name" value="PBP_dimer_sf"/>
</dbReference>
<evidence type="ECO:0000259" key="16">
    <source>
        <dbReference type="PROSITE" id="PS51178"/>
    </source>
</evidence>
<protein>
    <submittedName>
        <fullName evidence="17">Penicillin binding protein 2B</fullName>
    </submittedName>
</protein>
<evidence type="ECO:0000256" key="14">
    <source>
        <dbReference type="ARBA" id="ARBA00055980"/>
    </source>
</evidence>
<dbReference type="Proteomes" id="UP000051008">
    <property type="component" value="Unassembled WGS sequence"/>
</dbReference>
<comment type="similarity">
    <text evidence="2">Belongs to the transpeptidase family.</text>
</comment>
<dbReference type="PATRIC" id="fig|1423718.3.peg.1659"/>
<evidence type="ECO:0000256" key="6">
    <source>
        <dbReference type="ARBA" id="ARBA00022737"/>
    </source>
</evidence>
<reference evidence="17 18" key="1">
    <citation type="journal article" date="2015" name="Genome Announc.">
        <title>Expanding the biotechnology potential of lactobacilli through comparative genomics of 213 strains and associated genera.</title>
        <authorList>
            <person name="Sun Z."/>
            <person name="Harris H.M."/>
            <person name="McCann A."/>
            <person name="Guo C."/>
            <person name="Argimon S."/>
            <person name="Zhang W."/>
            <person name="Yang X."/>
            <person name="Jeffery I.B."/>
            <person name="Cooney J.C."/>
            <person name="Kagawa T.F."/>
            <person name="Liu W."/>
            <person name="Song Y."/>
            <person name="Salvetti E."/>
            <person name="Wrobel A."/>
            <person name="Rasinkangas P."/>
            <person name="Parkhill J."/>
            <person name="Rea M.C."/>
            <person name="O'Sullivan O."/>
            <person name="Ritari J."/>
            <person name="Douillard F.P."/>
            <person name="Paul Ross R."/>
            <person name="Yang R."/>
            <person name="Briner A.E."/>
            <person name="Felis G.E."/>
            <person name="de Vos W.M."/>
            <person name="Barrangou R."/>
            <person name="Klaenhammer T.R."/>
            <person name="Caufield P.W."/>
            <person name="Cui Y."/>
            <person name="Zhang H."/>
            <person name="O'Toole P.W."/>
        </authorList>
    </citation>
    <scope>NUCLEOTIDE SEQUENCE [LARGE SCALE GENOMIC DNA]</scope>
    <source>
        <strain evidence="17 18">DSM 20509</strain>
    </source>
</reference>
<dbReference type="GO" id="GO:0051301">
    <property type="term" value="P:cell division"/>
    <property type="evidence" value="ECO:0007669"/>
    <property type="project" value="UniProtKB-KW"/>
</dbReference>
<comment type="caution">
    <text evidence="17">The sequence shown here is derived from an EMBL/GenBank/DDBJ whole genome shotgun (WGS) entry which is preliminary data.</text>
</comment>
<keyword evidence="7" id="KW-0133">Cell shape</keyword>
<comment type="subcellular location">
    <subcellularLocation>
        <location evidence="1">Cell membrane</location>
        <topology evidence="1">Single-pass membrane protein</topology>
    </subcellularLocation>
</comment>
<dbReference type="GeneID" id="75137594"/>
<dbReference type="Pfam" id="PF03717">
    <property type="entry name" value="PBP_dimer"/>
    <property type="match status" value="1"/>
</dbReference>
<dbReference type="InterPro" id="IPR012338">
    <property type="entry name" value="Beta-lactam/transpept-like"/>
</dbReference>
<evidence type="ECO:0000256" key="12">
    <source>
        <dbReference type="ARBA" id="ARBA00023306"/>
    </source>
</evidence>
<keyword evidence="3" id="KW-1003">Cell membrane</keyword>
<dbReference type="InterPro" id="IPR005311">
    <property type="entry name" value="PBP_dimer"/>
</dbReference>
<dbReference type="GO" id="GO:0046677">
    <property type="term" value="P:response to antibiotic"/>
    <property type="evidence" value="ECO:0007669"/>
    <property type="project" value="UniProtKB-KW"/>
</dbReference>
<keyword evidence="8" id="KW-0573">Peptidoglycan synthesis</keyword>
<dbReference type="GO" id="GO:0008360">
    <property type="term" value="P:regulation of cell shape"/>
    <property type="evidence" value="ECO:0007669"/>
    <property type="project" value="UniProtKB-KW"/>
</dbReference>
<dbReference type="GO" id="GO:0005886">
    <property type="term" value="C:plasma membrane"/>
    <property type="evidence" value="ECO:0007669"/>
    <property type="project" value="UniProtKB-SubCell"/>
</dbReference>
<evidence type="ECO:0000256" key="10">
    <source>
        <dbReference type="ARBA" id="ARBA00023136"/>
    </source>
</evidence>
<keyword evidence="11" id="KW-0046">Antibiotic resistance</keyword>
<evidence type="ECO:0000256" key="7">
    <source>
        <dbReference type="ARBA" id="ARBA00022960"/>
    </source>
</evidence>
<feature type="domain" description="PASTA" evidence="16">
    <location>
        <begin position="599"/>
        <end position="658"/>
    </location>
</feature>
<evidence type="ECO:0000313" key="18">
    <source>
        <dbReference type="Proteomes" id="UP000051008"/>
    </source>
</evidence>
<gene>
    <name evidence="17" type="ORF">FC14_GL001594</name>
</gene>
<comment type="function">
    <text evidence="14">A transpeptidase that forms peptide cross-links between adjacent glycan strands in cell wall peptidoglycan (PG). Part of the divisome machinery that synthesizes the septal cross wall. Beta-lactams inactivate the PBPs by acylating an essential serine residue in the active site of these proteins.</text>
</comment>
<accession>A0A0R2ADK1</accession>
<evidence type="ECO:0000256" key="2">
    <source>
        <dbReference type="ARBA" id="ARBA00007171"/>
    </source>
</evidence>